<protein>
    <recommendedName>
        <fullName evidence="9">Gram-positive cocci surface proteins LPxTG domain-containing protein</fullName>
    </recommendedName>
</protein>
<reference evidence="11" key="1">
    <citation type="submission" date="2017-12" db="EMBL/GenBank/DDBJ databases">
        <authorList>
            <person name="Christensen H."/>
        </authorList>
    </citation>
    <scope>NUCLEOTIDE SEQUENCE [LARGE SCALE GENOMIC DNA]</scope>
    <source>
        <strain evidence="11">268A</strain>
    </source>
</reference>
<keyword evidence="6" id="KW-0572">Peptidoglycan-anchor</keyword>
<evidence type="ECO:0000256" key="5">
    <source>
        <dbReference type="ARBA" id="ARBA00022737"/>
    </source>
</evidence>
<keyword evidence="5" id="KW-0677">Repeat</keyword>
<keyword evidence="8" id="KW-0472">Membrane</keyword>
<dbReference type="SUPFAM" id="SSF49401">
    <property type="entry name" value="Bacterial adhesins"/>
    <property type="match status" value="1"/>
</dbReference>
<evidence type="ECO:0000259" key="9">
    <source>
        <dbReference type="PROSITE" id="PS50847"/>
    </source>
</evidence>
<dbReference type="Proteomes" id="UP000234579">
    <property type="component" value="Unassembled WGS sequence"/>
</dbReference>
<feature type="region of interest" description="Disordered" evidence="7">
    <location>
        <begin position="1528"/>
        <end position="1574"/>
    </location>
</feature>
<evidence type="ECO:0000256" key="1">
    <source>
        <dbReference type="ARBA" id="ARBA00004191"/>
    </source>
</evidence>
<feature type="compositionally biased region" description="Polar residues" evidence="7">
    <location>
        <begin position="153"/>
        <end position="172"/>
    </location>
</feature>
<keyword evidence="3" id="KW-0964">Secreted</keyword>
<dbReference type="NCBIfam" id="TIGR01167">
    <property type="entry name" value="LPXTG_anchor"/>
    <property type="match status" value="1"/>
</dbReference>
<dbReference type="Gene3D" id="3.10.20.320">
    <property type="entry name" value="Putative peptidoglycan bound protein (lpxtg motif)"/>
    <property type="match status" value="11"/>
</dbReference>
<dbReference type="PROSITE" id="PS50847">
    <property type="entry name" value="GRAM_POS_ANCHORING"/>
    <property type="match status" value="1"/>
</dbReference>
<evidence type="ECO:0000256" key="2">
    <source>
        <dbReference type="ARBA" id="ARBA00022512"/>
    </source>
</evidence>
<dbReference type="Pfam" id="PF00746">
    <property type="entry name" value="Gram_pos_anchor"/>
    <property type="match status" value="1"/>
</dbReference>
<comment type="caution">
    <text evidence="10">The sequence shown here is derived from an EMBL/GenBank/DDBJ whole genome shotgun (WGS) entry which is preliminary data.</text>
</comment>
<evidence type="ECO:0000256" key="4">
    <source>
        <dbReference type="ARBA" id="ARBA00022729"/>
    </source>
</evidence>
<dbReference type="InterPro" id="IPR008966">
    <property type="entry name" value="Adhesion_dom_sf"/>
</dbReference>
<evidence type="ECO:0000313" key="11">
    <source>
        <dbReference type="Proteomes" id="UP000234579"/>
    </source>
</evidence>
<feature type="compositionally biased region" description="Polar residues" evidence="7">
    <location>
        <begin position="1538"/>
        <end position="1574"/>
    </location>
</feature>
<gene>
    <name evidence="10" type="ORF">CYR79_07400</name>
</gene>
<feature type="domain" description="Gram-positive cocci surface proteins LPxTG" evidence="9">
    <location>
        <begin position="1568"/>
        <end position="1604"/>
    </location>
</feature>
<dbReference type="GO" id="GO:0007155">
    <property type="term" value="P:cell adhesion"/>
    <property type="evidence" value="ECO:0007669"/>
    <property type="project" value="InterPro"/>
</dbReference>
<feature type="compositionally biased region" description="Low complexity" evidence="7">
    <location>
        <begin position="55"/>
        <end position="108"/>
    </location>
</feature>
<comment type="subcellular location">
    <subcellularLocation>
        <location evidence="1">Secreted</location>
        <location evidence="1">Cell wall</location>
    </subcellularLocation>
</comment>
<evidence type="ECO:0000256" key="6">
    <source>
        <dbReference type="ARBA" id="ARBA00023088"/>
    </source>
</evidence>
<dbReference type="Gene3D" id="2.60.40.1280">
    <property type="match status" value="1"/>
</dbReference>
<keyword evidence="8" id="KW-1133">Transmembrane helix</keyword>
<dbReference type="InterPro" id="IPR019931">
    <property type="entry name" value="LPXTG_anchor"/>
</dbReference>
<proteinExistence type="predicted"/>
<feature type="region of interest" description="Disordered" evidence="7">
    <location>
        <begin position="55"/>
        <end position="172"/>
    </location>
</feature>
<feature type="compositionally biased region" description="Polar residues" evidence="7">
    <location>
        <begin position="109"/>
        <end position="122"/>
    </location>
</feature>
<keyword evidence="8" id="KW-0812">Transmembrane</keyword>
<evidence type="ECO:0000256" key="3">
    <source>
        <dbReference type="ARBA" id="ARBA00022525"/>
    </source>
</evidence>
<dbReference type="InterPro" id="IPR009459">
    <property type="entry name" value="MucBP_dom"/>
</dbReference>
<feature type="transmembrane region" description="Helical" evidence="8">
    <location>
        <begin position="21"/>
        <end position="41"/>
    </location>
</feature>
<evidence type="ECO:0000256" key="7">
    <source>
        <dbReference type="SAM" id="MobiDB-lite"/>
    </source>
</evidence>
<dbReference type="InterPro" id="IPR011252">
    <property type="entry name" value="Fibrogen-bd_dom1"/>
</dbReference>
<name>A0A2I2A9W2_9LACO</name>
<evidence type="ECO:0000256" key="8">
    <source>
        <dbReference type="SAM" id="Phobius"/>
    </source>
</evidence>
<dbReference type="EMBL" id="PKGI01000036">
    <property type="protein sequence ID" value="PLA76170.1"/>
    <property type="molecule type" value="Genomic_DNA"/>
</dbReference>
<keyword evidence="4" id="KW-0732">Signal</keyword>
<dbReference type="Pfam" id="PF06458">
    <property type="entry name" value="MucBP"/>
    <property type="match status" value="12"/>
</dbReference>
<sequence>MNIMFRDESEKQLKYAIRKKKTGGGAASFVIGSVIFGGMMLGTMTANADTVATNDTSNDAVTNQTGTDSTADATTTLKATTTPVATASSEGNSESTAAAATNENTTSTKPVNTATTSEATSKVETASSTSEVASSQADSTSTASEEASSAVANTNDKLQTSETSTPQASGTDLTRRAIAAENTNINVNNKVNITNVTFNKDEVVESEGTDINISFDWEAQGLHKGDTMVVPMFEGFDSVAKEVKYNFSSDSLSNMGTLVLDYNEHKIYVEYTGDIDPNKIYRGTMNIGTFVSRNYFKNEKNEAQINIPLPDGTSISKTLKVNFDQAKEWDDAYAAAINETLSEDKTRADVSWVVEVNPKKMAMKSTAVYITPDNIDEVEPVDGKLQPAIYYTSAQNPYTLDPDSIMVYEANITQSLGYTKGKKLVLGTDYEILRGAYDANTMSQKDNVWIVRFKGKYDVINGNQFVIEYNTHYDNLDPTLKSTTGDRAVAIGTDVNVNNVVTYFKPNLELGGGIIYANVKLIDSSITSVEGENITGSVIVAHINGKTGEYLKPEAYVINGGTTLKDVKQGTPYTTSPETFDGFTFTRMGYDSAPVTGTVNNSVQRVVYVYMPDELKGSVDVKYVDRATGEVLPFAEAALTTVKDNAPAGEKYDTDKKDFAGYTFVGMTEDSAAADGNVEANKTLHVIYAYDKKPEPVVEKKGSVDVKFVDKTTGEMITGTSVETVKDGVPVGEGYFTTPKNLTKQGYQYVGIREGSDDPAGLVAEGTKHVVYEYEKIPEPIVKKGSVDVKYVDRETGEVLPFDEAALTTVKDNAPEGEGYNTTKKNFAGYTFTGLTEDSAAANGSVVADKTLHVIYAYDKNPEPVVEKGSVDVVYVDEQGNVLPGGELTDVKKDAPVGEEYTTEQKTFNGYTFKRMGTGSAAANGEVTKGVQHVIYVYTKNPEAPKTGSVDVKFVDKTTGEMITGTGVETVKDGAPVGEGYFTTPKNLTKQGYQYVGIREGSDDPAGLVAEGTKHVVYEYEKIPEPIVKKGSVDVKYVDRETGEVLPFADAALTTVKDNAPAGEKYDTDKKDFAGYTFVGMTEDSAAADGNVEANKTLHVIYAYDKKPEPVVEKGSVDVVYVDEQGNVLPGGELTDVKKDAPVGEAYTTEQKTFNGYTFKRMGTGSAAANGEVTKGVQHVVYVYTKNPEPVVEQKGSVDVKYVTTDGKVLEDVSTVKDNAPVGEEYTTDEKSFDGYHFVGMDKTSDSANGKVTEGTKHVIYVYEKDPETPAEVEKKGSVTVTYVDKDGNPLPGGEEKTVKDNAPVGEEYTTEQKDFSGYHFVGMDKHSDPVDGKVTEETKHVIYVYEKNPTPTVATDKEEEQKGSVTVTYVDKDGNPLPGGEETTVKHDVPVGEDYTTEEKDFPGYHFVGMDKTSDPANGKVTEGTKHVIYVYEKDPTPTVATDKSEEKKGSVDVKYVDTEGNVLEGPNSVVKDGLVGSDYNTSGKTFAGYKLIGMELGSASANGKVVEGTLHVIYLYQKVTADVPTAPTATSETPTVNKVQPSVTASVTPSAAQPKSEKQASTQVALPQTGETKQNSSMLGVIALGVAGMLGLGFKKEEKENK</sequence>
<evidence type="ECO:0000313" key="10">
    <source>
        <dbReference type="EMBL" id="PLA76170.1"/>
    </source>
</evidence>
<accession>A0A2I2A9W2</accession>
<organism evidence="10 11">
    <name type="scientific">Ligilactobacillus agilis</name>
    <dbReference type="NCBI Taxonomy" id="1601"/>
    <lineage>
        <taxon>Bacteria</taxon>
        <taxon>Bacillati</taxon>
        <taxon>Bacillota</taxon>
        <taxon>Bacilli</taxon>
        <taxon>Lactobacillales</taxon>
        <taxon>Lactobacillaceae</taxon>
        <taxon>Ligilactobacillus</taxon>
    </lineage>
</organism>
<keyword evidence="2" id="KW-0134">Cell wall</keyword>
<feature type="compositionally biased region" description="Low complexity" evidence="7">
    <location>
        <begin position="1528"/>
        <end position="1537"/>
    </location>
</feature>
<feature type="compositionally biased region" description="Low complexity" evidence="7">
    <location>
        <begin position="123"/>
        <end position="152"/>
    </location>
</feature>